<gene>
    <name evidence="2" type="ORF">SAMN05878503_1444</name>
</gene>
<feature type="compositionally biased region" description="Gly residues" evidence="1">
    <location>
        <begin position="210"/>
        <end position="224"/>
    </location>
</feature>
<sequence>MLRMGSISSVSIRAKASTIMWRLAVHHSSFCSNRTALISRRMEASFGSWEDQKSFQWKDFPTNADDVGAALHFLVETLDWVRAVKLRAVLTGEFAPVREAANCPVDSLRQERAEPDADQDVVLAGVHQISQLRPAWAQLLGHLAPGLAGMSAVGLVEGLPDRGGDDGVLAAGDVRQCGPYPVNAAALPVPATIDPLDRSLHASTFEHPGDGGLEAGVGRGGARNGPGDRFAAEG</sequence>
<name>A0A285D7L5_9RHOB</name>
<dbReference type="Proteomes" id="UP000219467">
    <property type="component" value="Unassembled WGS sequence"/>
</dbReference>
<protein>
    <submittedName>
        <fullName evidence="2">Uncharacterized protein</fullName>
    </submittedName>
</protein>
<organism evidence="2 3">
    <name type="scientific">Cereibacter ovatus</name>
    <dbReference type="NCBI Taxonomy" id="439529"/>
    <lineage>
        <taxon>Bacteria</taxon>
        <taxon>Pseudomonadati</taxon>
        <taxon>Pseudomonadota</taxon>
        <taxon>Alphaproteobacteria</taxon>
        <taxon>Rhodobacterales</taxon>
        <taxon>Paracoccaceae</taxon>
        <taxon>Cereibacter</taxon>
    </lineage>
</organism>
<evidence type="ECO:0000313" key="2">
    <source>
        <dbReference type="EMBL" id="SNX75268.1"/>
    </source>
</evidence>
<reference evidence="3" key="1">
    <citation type="submission" date="2017-08" db="EMBL/GenBank/DDBJ databases">
        <authorList>
            <person name="Varghese N."/>
            <person name="Submissions S."/>
        </authorList>
    </citation>
    <scope>NUCLEOTIDE SEQUENCE [LARGE SCALE GENOMIC DNA]</scope>
    <source>
        <strain evidence="3">JA234</strain>
    </source>
</reference>
<feature type="region of interest" description="Disordered" evidence="1">
    <location>
        <begin position="201"/>
        <end position="234"/>
    </location>
</feature>
<evidence type="ECO:0000313" key="3">
    <source>
        <dbReference type="Proteomes" id="UP000219467"/>
    </source>
</evidence>
<evidence type="ECO:0000256" key="1">
    <source>
        <dbReference type="SAM" id="MobiDB-lite"/>
    </source>
</evidence>
<keyword evidence="3" id="KW-1185">Reference proteome</keyword>
<proteinExistence type="predicted"/>
<feature type="compositionally biased region" description="Low complexity" evidence="1">
    <location>
        <begin position="225"/>
        <end position="234"/>
    </location>
</feature>
<dbReference type="AlphaFoldDB" id="A0A285D7L5"/>
<dbReference type="EMBL" id="OAOQ01000044">
    <property type="protein sequence ID" value="SNX75268.1"/>
    <property type="molecule type" value="Genomic_DNA"/>
</dbReference>
<accession>A0A285D7L5</accession>